<dbReference type="Proteomes" id="UP000253551">
    <property type="component" value="Unassembled WGS sequence"/>
</dbReference>
<dbReference type="AlphaFoldDB" id="A0A367KTT9"/>
<dbReference type="OrthoDB" id="5528926at2759"/>
<gene>
    <name evidence="1" type="ORF">CU098_003385</name>
</gene>
<proteinExistence type="predicted"/>
<accession>A0A367KTT9</accession>
<comment type="caution">
    <text evidence="1">The sequence shown here is derived from an EMBL/GenBank/DDBJ whole genome shotgun (WGS) entry which is preliminary data.</text>
</comment>
<evidence type="ECO:0000313" key="2">
    <source>
        <dbReference type="Proteomes" id="UP000253551"/>
    </source>
</evidence>
<organism evidence="1 2">
    <name type="scientific">Rhizopus stolonifer</name>
    <name type="common">Rhizopus nigricans</name>
    <dbReference type="NCBI Taxonomy" id="4846"/>
    <lineage>
        <taxon>Eukaryota</taxon>
        <taxon>Fungi</taxon>
        <taxon>Fungi incertae sedis</taxon>
        <taxon>Mucoromycota</taxon>
        <taxon>Mucoromycotina</taxon>
        <taxon>Mucoromycetes</taxon>
        <taxon>Mucorales</taxon>
        <taxon>Mucorineae</taxon>
        <taxon>Rhizopodaceae</taxon>
        <taxon>Rhizopus</taxon>
    </lineage>
</organism>
<reference evidence="1 2" key="1">
    <citation type="journal article" date="2018" name="G3 (Bethesda)">
        <title>Phylogenetic and Phylogenomic Definition of Rhizopus Species.</title>
        <authorList>
            <person name="Gryganskyi A.P."/>
            <person name="Golan J."/>
            <person name="Dolatabadi S."/>
            <person name="Mondo S."/>
            <person name="Robb S."/>
            <person name="Idnurm A."/>
            <person name="Muszewska A."/>
            <person name="Steczkiewicz K."/>
            <person name="Masonjones S."/>
            <person name="Liao H.L."/>
            <person name="Gajdeczka M.T."/>
            <person name="Anike F."/>
            <person name="Vuek A."/>
            <person name="Anishchenko I.M."/>
            <person name="Voigt K."/>
            <person name="de Hoog G.S."/>
            <person name="Smith M.E."/>
            <person name="Heitman J."/>
            <person name="Vilgalys R."/>
            <person name="Stajich J.E."/>
        </authorList>
    </citation>
    <scope>NUCLEOTIDE SEQUENCE [LARGE SCALE GENOMIC DNA]</scope>
    <source>
        <strain evidence="1 2">LSU 92-RS-03</strain>
    </source>
</reference>
<sequence>MTDSSFKKSDFSFVHDFHHIIELVLSGNNQDVIGKAVSQLEERLMLARQVLEDLPGLHYAQEEQERLPI</sequence>
<dbReference type="EMBL" id="PJQM01000346">
    <property type="protein sequence ID" value="RCI05605.1"/>
    <property type="molecule type" value="Genomic_DNA"/>
</dbReference>
<protein>
    <submittedName>
        <fullName evidence="1">Uncharacterized protein</fullName>
    </submittedName>
</protein>
<keyword evidence="2" id="KW-1185">Reference proteome</keyword>
<evidence type="ECO:0000313" key="1">
    <source>
        <dbReference type="EMBL" id="RCI05605.1"/>
    </source>
</evidence>
<name>A0A367KTT9_RHIST</name>